<dbReference type="Proteomes" id="UP000037460">
    <property type="component" value="Unassembled WGS sequence"/>
</dbReference>
<dbReference type="GO" id="GO:0008757">
    <property type="term" value="F:S-adenosylmethionine-dependent methyltransferase activity"/>
    <property type="evidence" value="ECO:0007669"/>
    <property type="project" value="InterPro"/>
</dbReference>
<accession>A0A0M0K884</accession>
<keyword evidence="3" id="KW-1185">Reference proteome</keyword>
<protein>
    <recommendedName>
        <fullName evidence="1">Methyltransferase type 11 domain-containing protein</fullName>
    </recommendedName>
</protein>
<dbReference type="Gene3D" id="3.40.50.150">
    <property type="entry name" value="Vaccinia Virus protein VP39"/>
    <property type="match status" value="1"/>
</dbReference>
<dbReference type="OrthoDB" id="2013972at2759"/>
<gene>
    <name evidence="2" type="ORF">Ctob_012178</name>
</gene>
<comment type="caution">
    <text evidence="2">The sequence shown here is derived from an EMBL/GenBank/DDBJ whole genome shotgun (WGS) entry which is preliminary data.</text>
</comment>
<evidence type="ECO:0000259" key="1">
    <source>
        <dbReference type="Pfam" id="PF08241"/>
    </source>
</evidence>
<dbReference type="EMBL" id="JWZX01001079">
    <property type="protein sequence ID" value="KOO34822.1"/>
    <property type="molecule type" value="Genomic_DNA"/>
</dbReference>
<dbReference type="Pfam" id="PF08241">
    <property type="entry name" value="Methyltransf_11"/>
    <property type="match status" value="1"/>
</dbReference>
<dbReference type="CDD" id="cd02440">
    <property type="entry name" value="AdoMet_MTases"/>
    <property type="match status" value="1"/>
</dbReference>
<dbReference type="SUPFAM" id="SSF53335">
    <property type="entry name" value="S-adenosyl-L-methionine-dependent methyltransferases"/>
    <property type="match status" value="1"/>
</dbReference>
<evidence type="ECO:0000313" key="3">
    <source>
        <dbReference type="Proteomes" id="UP000037460"/>
    </source>
</evidence>
<feature type="domain" description="Methyltransferase type 11" evidence="1">
    <location>
        <begin position="22"/>
        <end position="70"/>
    </location>
</feature>
<organism evidence="2 3">
    <name type="scientific">Chrysochromulina tobinii</name>
    <dbReference type="NCBI Taxonomy" id="1460289"/>
    <lineage>
        <taxon>Eukaryota</taxon>
        <taxon>Haptista</taxon>
        <taxon>Haptophyta</taxon>
        <taxon>Prymnesiophyceae</taxon>
        <taxon>Prymnesiales</taxon>
        <taxon>Chrysochromulinaceae</taxon>
        <taxon>Chrysochromulina</taxon>
    </lineage>
</organism>
<dbReference type="AlphaFoldDB" id="A0A0M0K884"/>
<dbReference type="InterPro" id="IPR013216">
    <property type="entry name" value="Methyltransf_11"/>
</dbReference>
<dbReference type="InterPro" id="IPR029063">
    <property type="entry name" value="SAM-dependent_MTases_sf"/>
</dbReference>
<sequence length="138" mass="15965">MLITGTLTPPFMQLIAARGFPTVAVDIYSFFPFGESTFDVVHTSWVYHSGFTRHAIMEMYRVLRPGGYLIHTVWDKMASLRGTLLLESLAAKMNWKLLAHYETMKGHNVTKARLRGDKVPYDCYKTVYQMPSYKYSKR</sequence>
<evidence type="ECO:0000313" key="2">
    <source>
        <dbReference type="EMBL" id="KOO34822.1"/>
    </source>
</evidence>
<proteinExistence type="predicted"/>
<name>A0A0M0K884_9EUKA</name>
<reference evidence="3" key="1">
    <citation type="journal article" date="2015" name="PLoS Genet.">
        <title>Genome Sequence and Transcriptome Analyses of Chrysochromulina tobin: Metabolic Tools for Enhanced Algal Fitness in the Prominent Order Prymnesiales (Haptophyceae).</title>
        <authorList>
            <person name="Hovde B.T."/>
            <person name="Deodato C.R."/>
            <person name="Hunsperger H.M."/>
            <person name="Ryken S.A."/>
            <person name="Yost W."/>
            <person name="Jha R.K."/>
            <person name="Patterson J."/>
            <person name="Monnat R.J. Jr."/>
            <person name="Barlow S.B."/>
            <person name="Starkenburg S.R."/>
            <person name="Cattolico R.A."/>
        </authorList>
    </citation>
    <scope>NUCLEOTIDE SEQUENCE</scope>
    <source>
        <strain evidence="3">CCMP291</strain>
    </source>
</reference>